<evidence type="ECO:0000256" key="2">
    <source>
        <dbReference type="ARBA" id="ARBA00022679"/>
    </source>
</evidence>
<name>A0AAN8YSR8_9MAGN</name>
<dbReference type="PANTHER" id="PTHR11183">
    <property type="entry name" value="GLYCOGENIN SUBFAMILY MEMBER"/>
    <property type="match status" value="1"/>
</dbReference>
<keyword evidence="3" id="KW-0464">Manganese</keyword>
<protein>
    <recommendedName>
        <fullName evidence="4">Hexosyltransferase</fullName>
        <ecNumber evidence="4">2.4.1.-</ecNumber>
    </recommendedName>
</protein>
<dbReference type="InterPro" id="IPR002495">
    <property type="entry name" value="Glyco_trans_8"/>
</dbReference>
<dbReference type="CDD" id="cd02537">
    <property type="entry name" value="GT8_Glycogenin"/>
    <property type="match status" value="1"/>
</dbReference>
<comment type="similarity">
    <text evidence="4">Belongs to the glycosyltransferase 8 family.</text>
</comment>
<keyword evidence="2 5" id="KW-0808">Transferase</keyword>
<dbReference type="EC" id="2.4.1.-" evidence="4"/>
<dbReference type="Proteomes" id="UP001370490">
    <property type="component" value="Unassembled WGS sequence"/>
</dbReference>
<evidence type="ECO:0000313" key="5">
    <source>
        <dbReference type="EMBL" id="KAK6911536.1"/>
    </source>
</evidence>
<evidence type="ECO:0000256" key="1">
    <source>
        <dbReference type="ARBA" id="ARBA00022676"/>
    </source>
</evidence>
<proteinExistence type="inferred from homology"/>
<evidence type="ECO:0000256" key="4">
    <source>
        <dbReference type="RuleBase" id="RU362027"/>
    </source>
</evidence>
<dbReference type="AlphaFoldDB" id="A0AAN8YSR8"/>
<keyword evidence="6" id="KW-1185">Reference proteome</keyword>
<organism evidence="5 6">
    <name type="scientific">Dillenia turbinata</name>
    <dbReference type="NCBI Taxonomy" id="194707"/>
    <lineage>
        <taxon>Eukaryota</taxon>
        <taxon>Viridiplantae</taxon>
        <taxon>Streptophyta</taxon>
        <taxon>Embryophyta</taxon>
        <taxon>Tracheophyta</taxon>
        <taxon>Spermatophyta</taxon>
        <taxon>Magnoliopsida</taxon>
        <taxon>eudicotyledons</taxon>
        <taxon>Gunneridae</taxon>
        <taxon>Pentapetalae</taxon>
        <taxon>Dilleniales</taxon>
        <taxon>Dilleniaceae</taxon>
        <taxon>Dillenia</taxon>
    </lineage>
</organism>
<dbReference type="InterPro" id="IPR050587">
    <property type="entry name" value="GNT1/Glycosyltrans_8"/>
</dbReference>
<dbReference type="EMBL" id="JBAMMX010000028">
    <property type="protein sequence ID" value="KAK6911536.1"/>
    <property type="molecule type" value="Genomic_DNA"/>
</dbReference>
<keyword evidence="1" id="KW-0328">Glycosyltransferase</keyword>
<dbReference type="InterPro" id="IPR029044">
    <property type="entry name" value="Nucleotide-diphossugar_trans"/>
</dbReference>
<sequence>MASLTTKPYFLTQKLFILFLLSLSVFLLAISNLSQKSRLIPLHRHQNKSCLASTASKIQTQLHNTNGKGSKSKKIIKVGLVNMNNDDAYIYKSFEGLVETTLVHFDRVPEERDWEEFFPEWIDEEEKYSKPSCPEIPMPKFEVYGDVDVVVARVPCGKNMDEKKGIRDVYRLQVNLVVANLLVRSGWSRNFDPDRMVYAVFIGSCGPMVELFRCDDLVSHEGDYWIFKPDLKRLRQKVLMPVGTCELAPPYATPGREMWRRRHKSQETLWKTDNSYRPPREAYVTVLHSSEAYVCGAIALAQSILQTKTTKELVLLADESIGTHSIKGLKAAGWKIKRIHRIKSPHAPKGSYNEWNYSKLRVWQLTEYDKVIFIDSDFIVLENIDHFFVYPQLSAAENNRVLFNSGIMVIEPSTCMFENLIAKTTKIYSYNGGDQGFLNEVFTWWHRWPRRMNYLKQFDSEKDLKHEISKDISTIHYLGTKPWVCFKDYDCNWDAPNPYLHQFASDSANSRWWQVYELMPKMLQSYCALNERMLKRLKKWRGQAKNASFPDKHWKIEVKDPRLFQLV</sequence>
<evidence type="ECO:0000313" key="6">
    <source>
        <dbReference type="Proteomes" id="UP001370490"/>
    </source>
</evidence>
<dbReference type="GO" id="GO:0016757">
    <property type="term" value="F:glycosyltransferase activity"/>
    <property type="evidence" value="ECO:0007669"/>
    <property type="project" value="UniProtKB-KW"/>
</dbReference>
<dbReference type="SUPFAM" id="SSF53448">
    <property type="entry name" value="Nucleotide-diphospho-sugar transferases"/>
    <property type="match status" value="1"/>
</dbReference>
<comment type="caution">
    <text evidence="5">The sequence shown here is derived from an EMBL/GenBank/DDBJ whole genome shotgun (WGS) entry which is preliminary data.</text>
</comment>
<dbReference type="Gene3D" id="3.90.550.10">
    <property type="entry name" value="Spore Coat Polysaccharide Biosynthesis Protein SpsA, Chain A"/>
    <property type="match status" value="1"/>
</dbReference>
<accession>A0AAN8YSR8</accession>
<dbReference type="Pfam" id="PF01501">
    <property type="entry name" value="Glyco_transf_8"/>
    <property type="match status" value="1"/>
</dbReference>
<reference evidence="5 6" key="1">
    <citation type="submission" date="2023-12" db="EMBL/GenBank/DDBJ databases">
        <title>A high-quality genome assembly for Dillenia turbinata (Dilleniales).</title>
        <authorList>
            <person name="Chanderbali A."/>
        </authorList>
    </citation>
    <scope>NUCLEOTIDE SEQUENCE [LARGE SCALE GENOMIC DNA]</scope>
    <source>
        <strain evidence="5">LSX21</strain>
        <tissue evidence="5">Leaf</tissue>
    </source>
</reference>
<evidence type="ECO:0000256" key="3">
    <source>
        <dbReference type="ARBA" id="ARBA00023211"/>
    </source>
</evidence>
<gene>
    <name evidence="5" type="ORF">RJ641_023629</name>
</gene>